<comment type="caution">
    <text evidence="3">The sequence shown here is derived from an EMBL/GenBank/DDBJ whole genome shotgun (WGS) entry which is preliminary data.</text>
</comment>
<dbReference type="AlphaFoldDB" id="A0A3A4QWL2"/>
<organism evidence="3 4">
    <name type="scientific">Candidatus Auribacter fodinae</name>
    <dbReference type="NCBI Taxonomy" id="2093366"/>
    <lineage>
        <taxon>Bacteria</taxon>
        <taxon>Pseudomonadati</taxon>
        <taxon>Candidatus Auribacterota</taxon>
        <taxon>Candidatus Auribacteria</taxon>
        <taxon>Candidatus Auribacterales</taxon>
        <taxon>Candidatus Auribacteraceae</taxon>
        <taxon>Candidatus Auribacter</taxon>
    </lineage>
</organism>
<evidence type="ECO:0000256" key="2">
    <source>
        <dbReference type="SAM" id="Phobius"/>
    </source>
</evidence>
<dbReference type="GO" id="GO:0016020">
    <property type="term" value="C:membrane"/>
    <property type="evidence" value="ECO:0007669"/>
    <property type="project" value="InterPro"/>
</dbReference>
<keyword evidence="2" id="KW-0812">Transmembrane</keyword>
<name>A0A3A4QWL2_9BACT</name>
<dbReference type="InterPro" id="IPR003425">
    <property type="entry name" value="CCB3/YggT"/>
</dbReference>
<dbReference type="Proteomes" id="UP000266426">
    <property type="component" value="Unassembled WGS sequence"/>
</dbReference>
<sequence length="83" mass="9812">MIVILVKLLSLYELILFIRIIMSWIQPDPYNPVVRFLHSMTDPILIPLRRIIPPLGGMIDLSPMILFILIEFLKRALLRSFYF</sequence>
<dbReference type="EMBL" id="QZJZ01000068">
    <property type="protein sequence ID" value="RJP58305.1"/>
    <property type="molecule type" value="Genomic_DNA"/>
</dbReference>
<evidence type="ECO:0000313" key="3">
    <source>
        <dbReference type="EMBL" id="RJP58305.1"/>
    </source>
</evidence>
<gene>
    <name evidence="3" type="ORF">C4541_08290</name>
</gene>
<dbReference type="PANTHER" id="PTHR33219">
    <property type="entry name" value="YLMG HOMOLOG PROTEIN 2, CHLOROPLASTIC"/>
    <property type="match status" value="1"/>
</dbReference>
<feature type="transmembrane region" description="Helical" evidence="2">
    <location>
        <begin position="5"/>
        <end position="25"/>
    </location>
</feature>
<evidence type="ECO:0000313" key="4">
    <source>
        <dbReference type="Proteomes" id="UP000266426"/>
    </source>
</evidence>
<evidence type="ECO:0000256" key="1">
    <source>
        <dbReference type="ARBA" id="ARBA00010894"/>
    </source>
</evidence>
<feature type="transmembrane region" description="Helical" evidence="2">
    <location>
        <begin position="51"/>
        <end position="73"/>
    </location>
</feature>
<comment type="similarity">
    <text evidence="1">Belongs to the YggT family.</text>
</comment>
<protein>
    <submittedName>
        <fullName evidence="3">YggT family protein</fullName>
    </submittedName>
</protein>
<reference evidence="3 4" key="1">
    <citation type="journal article" date="2017" name="ISME J.">
        <title>Energy and carbon metabolisms in a deep terrestrial subsurface fluid microbial community.</title>
        <authorList>
            <person name="Momper L."/>
            <person name="Jungbluth S.P."/>
            <person name="Lee M.D."/>
            <person name="Amend J.P."/>
        </authorList>
    </citation>
    <scope>NUCLEOTIDE SEQUENCE [LARGE SCALE GENOMIC DNA]</scope>
    <source>
        <strain evidence="3">SURF_26</strain>
    </source>
</reference>
<dbReference type="Pfam" id="PF02325">
    <property type="entry name" value="CCB3_YggT"/>
    <property type="match status" value="1"/>
</dbReference>
<accession>A0A3A4QWL2</accession>
<proteinExistence type="inferred from homology"/>
<keyword evidence="2" id="KW-0472">Membrane</keyword>
<dbReference type="PANTHER" id="PTHR33219:SF14">
    <property type="entry name" value="PROTEIN COFACTOR ASSEMBLY OF COMPLEX C SUBUNIT B CCB3, CHLOROPLASTIC-RELATED"/>
    <property type="match status" value="1"/>
</dbReference>
<keyword evidence="2" id="KW-1133">Transmembrane helix</keyword>